<protein>
    <recommendedName>
        <fullName evidence="4">Fork-head domain-containing protein</fullName>
    </recommendedName>
</protein>
<dbReference type="SMART" id="SM00339">
    <property type="entry name" value="FH"/>
    <property type="match status" value="1"/>
</dbReference>
<comment type="subcellular location">
    <subcellularLocation>
        <location evidence="2">Nucleus</location>
    </subcellularLocation>
</comment>
<feature type="domain" description="Fork-head" evidence="4">
    <location>
        <begin position="73"/>
        <end position="121"/>
    </location>
</feature>
<keyword evidence="1 2" id="KW-0238">DNA-binding</keyword>
<evidence type="ECO:0000256" key="2">
    <source>
        <dbReference type="PROSITE-ProRule" id="PRU00089"/>
    </source>
</evidence>
<dbReference type="AlphaFoldDB" id="A0A8C0EYC6"/>
<dbReference type="PANTHER" id="PTHR46805">
    <property type="entry name" value="FORKHEAD BOX PROTEIN J1"/>
    <property type="match status" value="1"/>
</dbReference>
<evidence type="ECO:0000259" key="4">
    <source>
        <dbReference type="PROSITE" id="PS50039"/>
    </source>
</evidence>
<accession>A0A8C0EYC6</accession>
<dbReference type="InterPro" id="IPR001766">
    <property type="entry name" value="Fork_head_dom"/>
</dbReference>
<dbReference type="Gene3D" id="1.10.10.10">
    <property type="entry name" value="Winged helix-like DNA-binding domain superfamily/Winged helix DNA-binding domain"/>
    <property type="match status" value="1"/>
</dbReference>
<reference evidence="5" key="1">
    <citation type="submission" date="2025-08" db="UniProtKB">
        <authorList>
            <consortium name="Ensembl"/>
        </authorList>
    </citation>
    <scope>IDENTIFICATION</scope>
</reference>
<dbReference type="SUPFAM" id="SSF46785">
    <property type="entry name" value="Winged helix' DNA-binding domain"/>
    <property type="match status" value="1"/>
</dbReference>
<feature type="DNA-binding region" description="Fork-head" evidence="2">
    <location>
        <begin position="73"/>
        <end position="121"/>
    </location>
</feature>
<organism evidence="5 6">
    <name type="scientific">Bubo bubo</name>
    <name type="common">Eurasian eagle-owl</name>
    <name type="synonym">Strix bubo</name>
    <dbReference type="NCBI Taxonomy" id="30461"/>
    <lineage>
        <taxon>Eukaryota</taxon>
        <taxon>Metazoa</taxon>
        <taxon>Chordata</taxon>
        <taxon>Craniata</taxon>
        <taxon>Vertebrata</taxon>
        <taxon>Euteleostomi</taxon>
        <taxon>Archelosauria</taxon>
        <taxon>Archosauria</taxon>
        <taxon>Dinosauria</taxon>
        <taxon>Saurischia</taxon>
        <taxon>Theropoda</taxon>
        <taxon>Coelurosauria</taxon>
        <taxon>Aves</taxon>
        <taxon>Neognathae</taxon>
        <taxon>Neoaves</taxon>
        <taxon>Telluraves</taxon>
        <taxon>Strigiformes</taxon>
        <taxon>Strigidae</taxon>
        <taxon>Bubo</taxon>
    </lineage>
</organism>
<dbReference type="InterPro" id="IPR036388">
    <property type="entry name" value="WH-like_DNA-bd_sf"/>
</dbReference>
<name>A0A8C0EYC6_BUBBB</name>
<evidence type="ECO:0000313" key="5">
    <source>
        <dbReference type="Ensembl" id="ENSBOBP00000011345.1"/>
    </source>
</evidence>
<dbReference type="PANTHER" id="PTHR46805:SF1">
    <property type="entry name" value="FORKHEAD BOX PROTEIN J1"/>
    <property type="match status" value="1"/>
</dbReference>
<keyword evidence="6" id="KW-1185">Reference proteome</keyword>
<dbReference type="PROSITE" id="PS50039">
    <property type="entry name" value="FORK_HEAD_3"/>
    <property type="match status" value="1"/>
</dbReference>
<dbReference type="InterPro" id="IPR047513">
    <property type="entry name" value="FOXJ1"/>
</dbReference>
<dbReference type="InterPro" id="IPR036390">
    <property type="entry name" value="WH_DNA-bd_sf"/>
</dbReference>
<reference evidence="5" key="2">
    <citation type="submission" date="2025-09" db="UniProtKB">
        <authorList>
            <consortium name="Ensembl"/>
        </authorList>
    </citation>
    <scope>IDENTIFICATION</scope>
</reference>
<dbReference type="GO" id="GO:0005634">
    <property type="term" value="C:nucleus"/>
    <property type="evidence" value="ECO:0007669"/>
    <property type="project" value="UniProtKB-SubCell"/>
</dbReference>
<evidence type="ECO:0000313" key="6">
    <source>
        <dbReference type="Proteomes" id="UP000694567"/>
    </source>
</evidence>
<dbReference type="Pfam" id="PF00250">
    <property type="entry name" value="Forkhead"/>
    <property type="match status" value="1"/>
</dbReference>
<dbReference type="Proteomes" id="UP000694567">
    <property type="component" value="Unplaced"/>
</dbReference>
<evidence type="ECO:0000256" key="3">
    <source>
        <dbReference type="SAM" id="MobiDB-lite"/>
    </source>
</evidence>
<sequence>MAHPSTPVIPSPNPGKKTLPETRGRGLSAGHVARDGLTLLFLLSFSQRSLLKMAFSTSLCTQVVAAAADKHSNSIRHNLSLNKHFIRVPREKGEPGKGGFWKLDPQYANQLKSGASKKRRMTSVQLHLAFTKRAQPEAQCVTSPAASAPTSKNILNVSVELQQLLEEFEEVTGDLNANPAGHKCKQPSLQQVAKAPRQGEQPELGWLEGDLDWEAIFDTSRNGEFSLSEDLELTPPNNPMKVNLGWTGDGQHMDCAQGQEQVLTKINQNNLEFETLMATSLLPHPWDEETEDDLSNSVNIEQLFDLSDASLPADGSDWSSLASLV</sequence>
<dbReference type="GO" id="GO:0000981">
    <property type="term" value="F:DNA-binding transcription factor activity, RNA polymerase II-specific"/>
    <property type="evidence" value="ECO:0007669"/>
    <property type="project" value="TreeGrafter"/>
</dbReference>
<feature type="region of interest" description="Disordered" evidence="3">
    <location>
        <begin position="1"/>
        <end position="27"/>
    </location>
</feature>
<dbReference type="GO" id="GO:0000978">
    <property type="term" value="F:RNA polymerase II cis-regulatory region sequence-specific DNA binding"/>
    <property type="evidence" value="ECO:0007669"/>
    <property type="project" value="TreeGrafter"/>
</dbReference>
<evidence type="ECO:0000256" key="1">
    <source>
        <dbReference type="ARBA" id="ARBA00023125"/>
    </source>
</evidence>
<dbReference type="Ensembl" id="ENSBOBT00000011624.1">
    <property type="protein sequence ID" value="ENSBOBP00000011345.1"/>
    <property type="gene ID" value="ENSBOBG00000007227.1"/>
</dbReference>
<keyword evidence="2" id="KW-0539">Nucleus</keyword>
<proteinExistence type="predicted"/>